<accession>A0AAE9JMZ4</accession>
<keyword evidence="2" id="KW-1133">Transmembrane helix</keyword>
<keyword evidence="4" id="KW-1185">Reference proteome</keyword>
<feature type="compositionally biased region" description="Basic residues" evidence="1">
    <location>
        <begin position="528"/>
        <end position="539"/>
    </location>
</feature>
<name>A0AAE9JMZ4_CAEBR</name>
<protein>
    <submittedName>
        <fullName evidence="3">Uncharacterized protein</fullName>
    </submittedName>
</protein>
<dbReference type="Proteomes" id="UP000829354">
    <property type="component" value="Chromosome V"/>
</dbReference>
<organism evidence="3 4">
    <name type="scientific">Caenorhabditis briggsae</name>
    <dbReference type="NCBI Taxonomy" id="6238"/>
    <lineage>
        <taxon>Eukaryota</taxon>
        <taxon>Metazoa</taxon>
        <taxon>Ecdysozoa</taxon>
        <taxon>Nematoda</taxon>
        <taxon>Chromadorea</taxon>
        <taxon>Rhabditida</taxon>
        <taxon>Rhabditina</taxon>
        <taxon>Rhabditomorpha</taxon>
        <taxon>Rhabditoidea</taxon>
        <taxon>Rhabditidae</taxon>
        <taxon>Peloderinae</taxon>
        <taxon>Caenorhabditis</taxon>
    </lineage>
</organism>
<feature type="region of interest" description="Disordered" evidence="1">
    <location>
        <begin position="511"/>
        <end position="539"/>
    </location>
</feature>
<dbReference type="EMBL" id="CP092624">
    <property type="protein sequence ID" value="UMM37741.1"/>
    <property type="molecule type" value="Genomic_DNA"/>
</dbReference>
<reference evidence="3 4" key="1">
    <citation type="submission" date="2022-04" db="EMBL/GenBank/DDBJ databases">
        <title>Chromosome-level reference genomes for two strains of Caenorhabditis briggsae: an improved platform for comparative genomics.</title>
        <authorList>
            <person name="Stevens L."/>
            <person name="Andersen E."/>
        </authorList>
    </citation>
    <scope>NUCLEOTIDE SEQUENCE [LARGE SCALE GENOMIC DNA]</scope>
    <source>
        <strain evidence="3">VX34</strain>
        <tissue evidence="3">Whole-organism</tissue>
    </source>
</reference>
<evidence type="ECO:0000256" key="2">
    <source>
        <dbReference type="SAM" id="Phobius"/>
    </source>
</evidence>
<proteinExistence type="predicted"/>
<evidence type="ECO:0000256" key="1">
    <source>
        <dbReference type="SAM" id="MobiDB-lite"/>
    </source>
</evidence>
<feature type="transmembrane region" description="Helical" evidence="2">
    <location>
        <begin position="211"/>
        <end position="239"/>
    </location>
</feature>
<gene>
    <name evidence="3" type="ORF">L5515_009411</name>
</gene>
<evidence type="ECO:0000313" key="3">
    <source>
        <dbReference type="EMBL" id="UMM37741.1"/>
    </source>
</evidence>
<keyword evidence="2" id="KW-0812">Transmembrane</keyword>
<evidence type="ECO:0000313" key="4">
    <source>
        <dbReference type="Proteomes" id="UP000829354"/>
    </source>
</evidence>
<sequence length="539" mass="61856">MAFEFEITPKSLVISPDNPLQVQVKNCSGKEQDVYLTVHSLLFRILNPTAANKCHETQFYSNMKANETLHFQIGLLDEATLNRPSQDGTYFNSTEGDFTVMYAPDLSAYVNNNSLYVCTYKDTGFYSKSMCADAMNESFPLVLERETEPSKKRRSEHEKYMKNHVKAPDAFKALHDFLVGFFTVQRNNMASSANNGSSIVSGPAEEPDHTIMWIIIGVSSFLVGFLVGGSIGVGVWFITRPKKKQEDERLDRSCTYSLSKEPIFESRPEAGWKRTFKVTLKKDPKGEERTLTHYHCLAGFSDSIDHGDYIYCKSLEGDLSVMYGPELYAEKNANSVYEMIDFWNHYEVQQHKPFKLELTPKQYVISLDNPKPIQAQVKNNTEVDQDVSVIVYSLFFRIAEAGWVEDFHTSINKTIKPNETLKFEIGIWDDAKLSLPFESSHSQYFGLEHMEGRLCISHSPTSVERNACNVEFEMLAEYYSKSESGFCSIDLVPERETEFIKKRKVEFEEFRAKEEEEKKEFRQGEPKKKNKKCPKCSIM</sequence>
<dbReference type="AlphaFoldDB" id="A0AAE9JMZ4"/>
<feature type="compositionally biased region" description="Basic and acidic residues" evidence="1">
    <location>
        <begin position="511"/>
        <end position="527"/>
    </location>
</feature>
<keyword evidence="2" id="KW-0472">Membrane</keyword>